<name>W0VDW0_9BURK</name>
<reference evidence="1 2" key="1">
    <citation type="journal article" date="2015" name="Genome Announc.">
        <title>Genome Sequence of Mushroom Soft-Rot Pathogen Janthinobacterium agaricidamnosum.</title>
        <authorList>
            <person name="Graupner K."/>
            <person name="Lackner G."/>
            <person name="Hertweck C."/>
        </authorList>
    </citation>
    <scope>NUCLEOTIDE SEQUENCE [LARGE SCALE GENOMIC DNA]</scope>
    <source>
        <strain evidence="2">NBRC 102515 / DSM 9628</strain>
    </source>
</reference>
<accession>W0VDW0</accession>
<organism evidence="1 2">
    <name type="scientific">Janthinobacterium agaricidamnosum NBRC 102515 = DSM 9628</name>
    <dbReference type="NCBI Taxonomy" id="1349767"/>
    <lineage>
        <taxon>Bacteria</taxon>
        <taxon>Pseudomonadati</taxon>
        <taxon>Pseudomonadota</taxon>
        <taxon>Betaproteobacteria</taxon>
        <taxon>Burkholderiales</taxon>
        <taxon>Oxalobacteraceae</taxon>
        <taxon>Janthinobacterium</taxon>
    </lineage>
</organism>
<dbReference type="HOGENOM" id="CLU_3136613_0_0_4"/>
<keyword evidence="2" id="KW-1185">Reference proteome</keyword>
<evidence type="ECO:0000313" key="2">
    <source>
        <dbReference type="Proteomes" id="UP000027604"/>
    </source>
</evidence>
<dbReference type="AlphaFoldDB" id="W0VDW0"/>
<sequence length="49" mass="6008">MVVFPSRQKMFLQTCILLEDYFDYRKKALYWLATVGRNHQQKLLKLLIF</sequence>
<dbReference type="KEGG" id="jag:GJA_5530"/>
<gene>
    <name evidence="1" type="ORF">GJA_5530</name>
</gene>
<dbReference type="EMBL" id="HG322949">
    <property type="protein sequence ID" value="CDG86121.1"/>
    <property type="molecule type" value="Genomic_DNA"/>
</dbReference>
<dbReference type="Proteomes" id="UP000027604">
    <property type="component" value="Chromosome I"/>
</dbReference>
<protein>
    <submittedName>
        <fullName evidence="1">Uncharacterized protein</fullName>
    </submittedName>
</protein>
<proteinExistence type="predicted"/>
<evidence type="ECO:0000313" key="1">
    <source>
        <dbReference type="EMBL" id="CDG86121.1"/>
    </source>
</evidence>